<accession>A0AAN6WZZ9</accession>
<dbReference type="Proteomes" id="UP001302126">
    <property type="component" value="Unassembled WGS sequence"/>
</dbReference>
<organism evidence="4 5">
    <name type="scientific">Podospora australis</name>
    <dbReference type="NCBI Taxonomy" id="1536484"/>
    <lineage>
        <taxon>Eukaryota</taxon>
        <taxon>Fungi</taxon>
        <taxon>Dikarya</taxon>
        <taxon>Ascomycota</taxon>
        <taxon>Pezizomycotina</taxon>
        <taxon>Sordariomycetes</taxon>
        <taxon>Sordariomycetidae</taxon>
        <taxon>Sordariales</taxon>
        <taxon>Podosporaceae</taxon>
        <taxon>Podospora</taxon>
    </lineage>
</organism>
<dbReference type="Pfam" id="PF09811">
    <property type="entry name" value="Yae1_N"/>
    <property type="match status" value="1"/>
</dbReference>
<feature type="compositionally biased region" description="Pro residues" evidence="2">
    <location>
        <begin position="1"/>
        <end position="12"/>
    </location>
</feature>
<comment type="caution">
    <text evidence="4">The sequence shown here is derived from an EMBL/GenBank/DDBJ whole genome shotgun (WGS) entry which is preliminary data.</text>
</comment>
<gene>
    <name evidence="4" type="ORF">QBC35DRAFT_487445</name>
</gene>
<name>A0AAN6WZZ9_9PEZI</name>
<evidence type="ECO:0000313" key="5">
    <source>
        <dbReference type="Proteomes" id="UP001302126"/>
    </source>
</evidence>
<protein>
    <recommendedName>
        <fullName evidence="3">Essential protein Yae1 N-terminal domain-containing protein</fullName>
    </recommendedName>
</protein>
<feature type="region of interest" description="Disordered" evidence="2">
    <location>
        <begin position="1"/>
        <end position="20"/>
    </location>
</feature>
<evidence type="ECO:0000259" key="3">
    <source>
        <dbReference type="Pfam" id="PF09811"/>
    </source>
</evidence>
<feature type="region of interest" description="Disordered" evidence="2">
    <location>
        <begin position="153"/>
        <end position="174"/>
    </location>
</feature>
<dbReference type="EMBL" id="MU864359">
    <property type="protein sequence ID" value="KAK4191523.1"/>
    <property type="molecule type" value="Genomic_DNA"/>
</dbReference>
<dbReference type="PANTHER" id="PTHR28532">
    <property type="entry name" value="GEO13458P1"/>
    <property type="match status" value="1"/>
</dbReference>
<keyword evidence="5" id="KW-1185">Reference proteome</keyword>
<dbReference type="AlphaFoldDB" id="A0AAN6WZZ9"/>
<reference evidence="4" key="2">
    <citation type="submission" date="2023-05" db="EMBL/GenBank/DDBJ databases">
        <authorList>
            <consortium name="Lawrence Berkeley National Laboratory"/>
            <person name="Steindorff A."/>
            <person name="Hensen N."/>
            <person name="Bonometti L."/>
            <person name="Westerberg I."/>
            <person name="Brannstrom I.O."/>
            <person name="Guillou S."/>
            <person name="Cros-Aarteil S."/>
            <person name="Calhoun S."/>
            <person name="Haridas S."/>
            <person name="Kuo A."/>
            <person name="Mondo S."/>
            <person name="Pangilinan J."/>
            <person name="Riley R."/>
            <person name="Labutti K."/>
            <person name="Andreopoulos B."/>
            <person name="Lipzen A."/>
            <person name="Chen C."/>
            <person name="Yanf M."/>
            <person name="Daum C."/>
            <person name="Ng V."/>
            <person name="Clum A."/>
            <person name="Ohm R."/>
            <person name="Martin F."/>
            <person name="Silar P."/>
            <person name="Natvig D."/>
            <person name="Lalanne C."/>
            <person name="Gautier V."/>
            <person name="Ament-Velasquez S.L."/>
            <person name="Kruys A."/>
            <person name="Hutchinson M.I."/>
            <person name="Powell A.J."/>
            <person name="Barry K."/>
            <person name="Miller A.N."/>
            <person name="Grigoriev I.V."/>
            <person name="Debuchy R."/>
            <person name="Gladieux P."/>
            <person name="Thoren M.H."/>
            <person name="Johannesson H."/>
        </authorList>
    </citation>
    <scope>NUCLEOTIDE SEQUENCE</scope>
    <source>
        <strain evidence="4">PSN309</strain>
    </source>
</reference>
<evidence type="ECO:0000313" key="4">
    <source>
        <dbReference type="EMBL" id="KAK4191523.1"/>
    </source>
</evidence>
<dbReference type="PANTHER" id="PTHR28532:SF1">
    <property type="entry name" value="ORAL CANCER OVEREXPRESSED 1"/>
    <property type="match status" value="1"/>
</dbReference>
<evidence type="ECO:0000256" key="2">
    <source>
        <dbReference type="SAM" id="MobiDB-lite"/>
    </source>
</evidence>
<comment type="similarity">
    <text evidence="1">Belongs to the LTO1 family.</text>
</comment>
<evidence type="ECO:0000256" key="1">
    <source>
        <dbReference type="ARBA" id="ARBA00038090"/>
    </source>
</evidence>
<feature type="domain" description="Essential protein Yae1 N-terminal" evidence="3">
    <location>
        <begin position="33"/>
        <end position="71"/>
    </location>
</feature>
<feature type="compositionally biased region" description="Basic and acidic residues" evidence="2">
    <location>
        <begin position="153"/>
        <end position="167"/>
    </location>
</feature>
<proteinExistence type="inferred from homology"/>
<sequence>MSPSPQPQPQPQPQDEDPFDSLLNLESNFYEEGYSQGMADGVQAGRTEGRQLGLEKGYQKFFEAGRLYGRAIVWANRLPSSSSSQPASTSLPEQSQVKELSRLPANARLHKNITTLYALVETESLSTENTDEAVNDFDDRLKRGQGKAKMIERAVGEKSGDGEKTESGSKGVTV</sequence>
<reference evidence="4" key="1">
    <citation type="journal article" date="2023" name="Mol. Phylogenet. Evol.">
        <title>Genome-scale phylogeny and comparative genomics of the fungal order Sordariales.</title>
        <authorList>
            <person name="Hensen N."/>
            <person name="Bonometti L."/>
            <person name="Westerberg I."/>
            <person name="Brannstrom I.O."/>
            <person name="Guillou S."/>
            <person name="Cros-Aarteil S."/>
            <person name="Calhoun S."/>
            <person name="Haridas S."/>
            <person name="Kuo A."/>
            <person name="Mondo S."/>
            <person name="Pangilinan J."/>
            <person name="Riley R."/>
            <person name="LaButti K."/>
            <person name="Andreopoulos B."/>
            <person name="Lipzen A."/>
            <person name="Chen C."/>
            <person name="Yan M."/>
            <person name="Daum C."/>
            <person name="Ng V."/>
            <person name="Clum A."/>
            <person name="Steindorff A."/>
            <person name="Ohm R.A."/>
            <person name="Martin F."/>
            <person name="Silar P."/>
            <person name="Natvig D.O."/>
            <person name="Lalanne C."/>
            <person name="Gautier V."/>
            <person name="Ament-Velasquez S.L."/>
            <person name="Kruys A."/>
            <person name="Hutchinson M.I."/>
            <person name="Powell A.J."/>
            <person name="Barry K."/>
            <person name="Miller A.N."/>
            <person name="Grigoriev I.V."/>
            <person name="Debuchy R."/>
            <person name="Gladieux P."/>
            <person name="Hiltunen Thoren M."/>
            <person name="Johannesson H."/>
        </authorList>
    </citation>
    <scope>NUCLEOTIDE SEQUENCE</scope>
    <source>
        <strain evidence="4">PSN309</strain>
    </source>
</reference>
<dbReference type="InterPro" id="IPR019191">
    <property type="entry name" value="Essential_protein_Yae1_N"/>
</dbReference>
<dbReference type="InterPro" id="IPR052436">
    <property type="entry name" value="LTO1_adapter"/>
</dbReference>